<organism evidence="2">
    <name type="scientific">Streptococcus pyogenes</name>
    <dbReference type="NCBI Taxonomy" id="1314"/>
    <lineage>
        <taxon>Bacteria</taxon>
        <taxon>Bacillati</taxon>
        <taxon>Bacillota</taxon>
        <taxon>Bacilli</taxon>
        <taxon>Lactobacillales</taxon>
        <taxon>Streptococcaceae</taxon>
        <taxon>Streptococcus</taxon>
    </lineage>
</organism>
<protein>
    <submittedName>
        <fullName evidence="2">Transposase</fullName>
    </submittedName>
</protein>
<proteinExistence type="predicted"/>
<keyword evidence="1" id="KW-0812">Transmembrane</keyword>
<sequence>MSPKTLNSVYLKLDQCSSRTLMSLKKVLKLLFVVIVWIHLFTYTKRNIQHKLFLQQRHSIAKLALVLIVIKPIDLPKMVIIRKRSKSTAYKKSLGNSIEERPEMVNNRFEFGHWEIDLVLGKKNKGDAVVLILVEHQTRLPWRVSYLINKLIRLMNLSNNYCFSTRLLL</sequence>
<dbReference type="EMBL" id="KU056701">
    <property type="protein sequence ID" value="AMW92438.1"/>
    <property type="molecule type" value="Genomic_DNA"/>
</dbReference>
<dbReference type="AlphaFoldDB" id="A0A146BEX4"/>
<keyword evidence="1" id="KW-1133">Transmembrane helix</keyword>
<evidence type="ECO:0000256" key="1">
    <source>
        <dbReference type="SAM" id="Phobius"/>
    </source>
</evidence>
<evidence type="ECO:0000313" key="2">
    <source>
        <dbReference type="EMBL" id="AMW92438.1"/>
    </source>
</evidence>
<feature type="transmembrane region" description="Helical" evidence="1">
    <location>
        <begin position="27"/>
        <end position="43"/>
    </location>
</feature>
<keyword evidence="1" id="KW-0472">Membrane</keyword>
<reference evidence="2" key="1">
    <citation type="submission" date="2015-11" db="EMBL/GenBank/DDBJ databases">
        <title>ICESpy009, a conjugative genetic element carrying mef(E) in Streptococcus pyogenes.</title>
        <authorList>
            <person name="Del Grosso M."/>
            <person name="Camilli R."/>
            <person name="Rizzi E."/>
            <person name="Pietrelli A."/>
            <person name="De Bellis G."/>
            <person name="Pantosti A."/>
        </authorList>
    </citation>
    <scope>NUCLEOTIDE SEQUENCE</scope>
    <source>
        <strain evidence="2">MB56Spyo009</strain>
    </source>
</reference>
<accession>A0A146BEX4</accession>
<name>A0A146BEX4_STRPY</name>